<proteinExistence type="predicted"/>
<evidence type="ECO:0000256" key="2">
    <source>
        <dbReference type="ARBA" id="ARBA00023136"/>
    </source>
</evidence>
<organism evidence="4 6">
    <name type="scientific">Punica granatum</name>
    <name type="common">Pomegranate</name>
    <dbReference type="NCBI Taxonomy" id="22663"/>
    <lineage>
        <taxon>Eukaryota</taxon>
        <taxon>Viridiplantae</taxon>
        <taxon>Streptophyta</taxon>
        <taxon>Embryophyta</taxon>
        <taxon>Tracheophyta</taxon>
        <taxon>Spermatophyta</taxon>
        <taxon>Magnoliopsida</taxon>
        <taxon>eudicotyledons</taxon>
        <taxon>Gunneridae</taxon>
        <taxon>Pentapetalae</taxon>
        <taxon>rosids</taxon>
        <taxon>malvids</taxon>
        <taxon>Myrtales</taxon>
        <taxon>Lythraceae</taxon>
        <taxon>Punica</taxon>
    </lineage>
</organism>
<evidence type="ECO:0000256" key="1">
    <source>
        <dbReference type="ARBA" id="ARBA00004370"/>
    </source>
</evidence>
<dbReference type="GO" id="GO:0005886">
    <property type="term" value="C:plasma membrane"/>
    <property type="evidence" value="ECO:0007669"/>
    <property type="project" value="TreeGrafter"/>
</dbReference>
<dbReference type="GeneID" id="116200542"/>
<dbReference type="EMBL" id="PGOL01008482">
    <property type="protein sequence ID" value="PKI31673.1"/>
    <property type="molecule type" value="Genomic_DNA"/>
</dbReference>
<dbReference type="Proteomes" id="UP000197138">
    <property type="component" value="Unassembled WGS sequence"/>
</dbReference>
<dbReference type="PANTHER" id="PTHR31234">
    <property type="entry name" value="LATE EMBRYOGENESIS ABUNDANT (LEA) HYDROXYPROLINE-RICH GLYCOPROTEIN FAMILY"/>
    <property type="match status" value="1"/>
</dbReference>
<evidence type="ECO:0000313" key="6">
    <source>
        <dbReference type="Proteomes" id="UP000197138"/>
    </source>
</evidence>
<dbReference type="GO" id="GO:0098542">
    <property type="term" value="P:defense response to other organism"/>
    <property type="evidence" value="ECO:0007669"/>
    <property type="project" value="InterPro"/>
</dbReference>
<reference evidence="4" key="2">
    <citation type="submission" date="2017-06" db="EMBL/GenBank/DDBJ databases">
        <title>The pomegranate genome and the genomics of punicalagin biosynthesis.</title>
        <authorList>
            <person name="Xu C."/>
        </authorList>
    </citation>
    <scope>NUCLEOTIDE SEQUENCE [LARGE SCALE GENOMIC DNA]</scope>
    <source>
        <tissue evidence="4">Fresh leaf</tissue>
    </source>
</reference>
<evidence type="ECO:0000313" key="7">
    <source>
        <dbReference type="Proteomes" id="UP000233551"/>
    </source>
</evidence>
<evidence type="ECO:0000313" key="5">
    <source>
        <dbReference type="EMBL" id="PKI31673.1"/>
    </source>
</evidence>
<feature type="transmembrane region" description="Helical" evidence="3">
    <location>
        <begin position="34"/>
        <end position="56"/>
    </location>
</feature>
<dbReference type="InterPro" id="IPR044839">
    <property type="entry name" value="NDR1-like"/>
</dbReference>
<dbReference type="EMBL" id="MTKT01003950">
    <property type="protein sequence ID" value="OWM73619.1"/>
    <property type="molecule type" value="Genomic_DNA"/>
</dbReference>
<dbReference type="AlphaFoldDB" id="A0A218WMC5"/>
<dbReference type="STRING" id="22663.A0A218WMC5"/>
<sequence>MASYSNNNIVAARPPVPLPRGGPPTRASRVVNRLTLSAVMLFILCSTVGLVTWLCLGPRLPAFRVRSFSISGFNLSAAQIAGKYHLELSITNPNPKIDLSFDHFSPSVVYRGVSLSKNVTGLSPQLQILGNQDSKLELEMNTGRLKDKARKRIIGNLIGEWSKGVVHLGRENDSAGEFQGRALADQAESAHCCM</sequence>
<accession>A0A218WMC5</accession>
<reference evidence="5 7" key="3">
    <citation type="submission" date="2017-11" db="EMBL/GenBank/DDBJ databases">
        <title>De-novo sequencing of pomegranate (Punica granatum L.) genome.</title>
        <authorList>
            <person name="Akparov Z."/>
            <person name="Amiraslanov A."/>
            <person name="Hajiyeva S."/>
            <person name="Abbasov M."/>
            <person name="Kaur K."/>
            <person name="Hamwieh A."/>
            <person name="Solovyev V."/>
            <person name="Salamov A."/>
            <person name="Braich B."/>
            <person name="Kosarev P."/>
            <person name="Mahmoud A."/>
            <person name="Hajiyev E."/>
            <person name="Babayeva S."/>
            <person name="Izzatullayeva V."/>
            <person name="Mammadov A."/>
            <person name="Mammadov A."/>
            <person name="Sharifova S."/>
            <person name="Ojaghi J."/>
            <person name="Eynullazada K."/>
            <person name="Bayramov B."/>
            <person name="Abdulazimova A."/>
            <person name="Shahmuradov I."/>
        </authorList>
    </citation>
    <scope>NUCLEOTIDE SEQUENCE [LARGE SCALE GENOMIC DNA]</scope>
    <source>
        <strain evidence="5">AG2017</strain>
        <strain evidence="7">cv. AG2017</strain>
        <tissue evidence="5">Leaf</tissue>
    </source>
</reference>
<reference evidence="6" key="1">
    <citation type="journal article" date="2017" name="Plant J.">
        <title>The pomegranate (Punica granatum L.) genome and the genomics of punicalagin biosynthesis.</title>
        <authorList>
            <person name="Qin G."/>
            <person name="Xu C."/>
            <person name="Ming R."/>
            <person name="Tang H."/>
            <person name="Guyot R."/>
            <person name="Kramer E.M."/>
            <person name="Hu Y."/>
            <person name="Yi X."/>
            <person name="Qi Y."/>
            <person name="Xu X."/>
            <person name="Gao Z."/>
            <person name="Pan H."/>
            <person name="Jian J."/>
            <person name="Tian Y."/>
            <person name="Yue Z."/>
            <person name="Xu Y."/>
        </authorList>
    </citation>
    <scope>NUCLEOTIDE SEQUENCE [LARGE SCALE GENOMIC DNA]</scope>
    <source>
        <strain evidence="6">cv. Dabenzi</strain>
    </source>
</reference>
<name>A0A218WMC5_PUNGR</name>
<dbReference type="Proteomes" id="UP000233551">
    <property type="component" value="Unassembled WGS sequence"/>
</dbReference>
<evidence type="ECO:0000313" key="4">
    <source>
        <dbReference type="EMBL" id="OWM73619.1"/>
    </source>
</evidence>
<gene>
    <name evidence="4" type="ORF">CDL15_Pgr026718</name>
    <name evidence="5" type="ORF">CRG98_047936</name>
</gene>
<evidence type="ECO:0000256" key="3">
    <source>
        <dbReference type="SAM" id="Phobius"/>
    </source>
</evidence>
<evidence type="ECO:0008006" key="8">
    <source>
        <dbReference type="Google" id="ProtNLM"/>
    </source>
</evidence>
<comment type="caution">
    <text evidence="4">The sequence shown here is derived from an EMBL/GenBank/DDBJ whole genome shotgun (WGS) entry which is preliminary data.</text>
</comment>
<comment type="subcellular location">
    <subcellularLocation>
        <location evidence="1">Membrane</location>
    </subcellularLocation>
</comment>
<protein>
    <recommendedName>
        <fullName evidence="8">Late embryogenesis abundant protein LEA-2 subgroup domain-containing protein</fullName>
    </recommendedName>
</protein>
<keyword evidence="3" id="KW-0812">Transmembrane</keyword>
<dbReference type="PANTHER" id="PTHR31234:SF55">
    <property type="entry name" value="LATE EMBRYOGENESIS ABUNDANT (LEA) HYDROXYPROLINE-RICH GLYCOPROTEIN FAMILY"/>
    <property type="match status" value="1"/>
</dbReference>
<keyword evidence="3" id="KW-1133">Transmembrane helix</keyword>
<dbReference type="OrthoDB" id="1708017at2759"/>
<keyword evidence="7" id="KW-1185">Reference proteome</keyword>
<keyword evidence="2 3" id="KW-0472">Membrane</keyword>
<dbReference type="SUPFAM" id="SSF117070">
    <property type="entry name" value="LEA14-like"/>
    <property type="match status" value="1"/>
</dbReference>